<name>A0AAE8ZJY1_CAEBR</name>
<dbReference type="EMBL" id="CP090896">
    <property type="protein sequence ID" value="ULT79821.1"/>
    <property type="molecule type" value="Genomic_DNA"/>
</dbReference>
<evidence type="ECO:0000313" key="1">
    <source>
        <dbReference type="EMBL" id="ULT79821.1"/>
    </source>
</evidence>
<accession>A0AAE8ZJY1</accession>
<gene>
    <name evidence="1" type="ORF">L3Y34_010422</name>
</gene>
<protein>
    <submittedName>
        <fullName evidence="1">Uncharacterized protein</fullName>
    </submittedName>
</protein>
<dbReference type="AlphaFoldDB" id="A0AAE8ZJY1"/>
<dbReference type="Proteomes" id="UP000827892">
    <property type="component" value="Chromosome X"/>
</dbReference>
<proteinExistence type="predicted"/>
<sequence length="89" mass="10392">MSGSRDDVVAVQHTSNGWGTARFTLGEFEIYVRIIHTCRDWEEKPDLTWEIPLGDFSKDKREVTLYNYHFNITHKGNDVYTVGGKKHFE</sequence>
<evidence type="ECO:0000313" key="2">
    <source>
        <dbReference type="Proteomes" id="UP000827892"/>
    </source>
</evidence>
<organism evidence="1 2">
    <name type="scientific">Caenorhabditis briggsae</name>
    <dbReference type="NCBI Taxonomy" id="6238"/>
    <lineage>
        <taxon>Eukaryota</taxon>
        <taxon>Metazoa</taxon>
        <taxon>Ecdysozoa</taxon>
        <taxon>Nematoda</taxon>
        <taxon>Chromadorea</taxon>
        <taxon>Rhabditida</taxon>
        <taxon>Rhabditina</taxon>
        <taxon>Rhabditomorpha</taxon>
        <taxon>Rhabditoidea</taxon>
        <taxon>Rhabditidae</taxon>
        <taxon>Peloderinae</taxon>
        <taxon>Caenorhabditis</taxon>
    </lineage>
</organism>
<reference evidence="1 2" key="1">
    <citation type="submission" date="2022-05" db="EMBL/GenBank/DDBJ databases">
        <title>Chromosome-level reference genomes for two strains of Caenorhabditis briggsae: an improved platform for comparative genomics.</title>
        <authorList>
            <person name="Stevens L."/>
            <person name="Andersen E.C."/>
        </authorList>
    </citation>
    <scope>NUCLEOTIDE SEQUENCE [LARGE SCALE GENOMIC DNA]</scope>
    <source>
        <strain evidence="1">QX1410_ONT</strain>
        <tissue evidence="1">Whole-organism</tissue>
    </source>
</reference>